<protein>
    <submittedName>
        <fullName evidence="3">Listeria/Bacterioides repeat-containing protein</fullName>
    </submittedName>
</protein>
<dbReference type="InterPro" id="IPR044060">
    <property type="entry name" value="Bacterial_rp_domain"/>
</dbReference>
<name>A0A239HBH0_9BACT</name>
<dbReference type="InterPro" id="IPR005046">
    <property type="entry name" value="DUF285"/>
</dbReference>
<dbReference type="Pfam" id="PF18998">
    <property type="entry name" value="Flg_new_2"/>
    <property type="match status" value="2"/>
</dbReference>
<proteinExistence type="predicted"/>
<organism evidence="3 4">
    <name type="scientific">Belliella buryatensis</name>
    <dbReference type="NCBI Taxonomy" id="1500549"/>
    <lineage>
        <taxon>Bacteria</taxon>
        <taxon>Pseudomonadati</taxon>
        <taxon>Bacteroidota</taxon>
        <taxon>Cytophagia</taxon>
        <taxon>Cytophagales</taxon>
        <taxon>Cyclobacteriaceae</taxon>
        <taxon>Belliella</taxon>
    </lineage>
</organism>
<evidence type="ECO:0000259" key="2">
    <source>
        <dbReference type="Pfam" id="PF18998"/>
    </source>
</evidence>
<evidence type="ECO:0000313" key="3">
    <source>
        <dbReference type="EMBL" id="SNS78700.1"/>
    </source>
</evidence>
<sequence length="751" mass="85366">MYHLLIHDSLNIFRMNEFWRLFLKANPKLNTMKKYFLLPLILLLFLGSCESEEPTPDKPQIIKKEKISGFIQKGPFVSGTTVTMNELNSQLVQTGKVFTSTIINDMGLFEVNNIELSSSFVEFTSSGFYFNEVSGEISISSITLTSLSDVSDKNSINVNVLTHLEKRRVETLMKEGKSFSESKTQSRNELLSVFLMSLSNNSSFEEFDISKNTEEGGLLLAISIILQGNRSVGQLTELLSRIQNDFSDNGKLDNENIMYSLRITTAELDLSEIRANIEKRFKELNINTPIPDFETQISKFLVLKNLNLSIEGEGTVEEKIVTNPSGREYPINTVVELTPVPKEGWVFDGWAGDLSGNDVPNRITLDSEKNVTVKFKRKDYPLNITIEGEGTVEERIVTDPNGRQYPFETVVELIPVPKEGWAFDGWRGDVVSRENPLLLTVKKETNITLKFSQPIFKILENGVTCVCEGVNPGSKGMIDGVEYEAVDNELLRKRRDEGVDLTKLCTSLVTDMKELFSGKNLNQPIGNWDVSNVIDMSLMFFGSNFNQFIGDWDVSNVNYMNGMFENSNFNKPIGNWDVSNVKHMGHMFRNSPFNQNIEAWNVSSVTEMNIMFAQTNFNQPIGDWDVSNVRNMEWMFANARFNQSIDKWDVSNVTTMMQMFEGSDFNQPIGNWDVSKVRNMGGMFRYSSFNQDLKDWNVSNVADMSQMFKETNFNQNISKWCVENITEEPQDFSTNSPLTSQNKPIWGTCPD</sequence>
<dbReference type="Proteomes" id="UP000198480">
    <property type="component" value="Unassembled WGS sequence"/>
</dbReference>
<feature type="compositionally biased region" description="Polar residues" evidence="1">
    <location>
        <begin position="731"/>
        <end position="743"/>
    </location>
</feature>
<dbReference type="OrthoDB" id="1525027at2"/>
<gene>
    <name evidence="3" type="ORF">SAMN06295967_1351</name>
</gene>
<feature type="domain" description="Bacterial repeat" evidence="2">
    <location>
        <begin position="323"/>
        <end position="378"/>
    </location>
</feature>
<dbReference type="AlphaFoldDB" id="A0A239HBH0"/>
<dbReference type="NCBIfam" id="TIGR02167">
    <property type="entry name" value="Liste_lipo_26"/>
    <property type="match status" value="1"/>
</dbReference>
<dbReference type="Pfam" id="PF03382">
    <property type="entry name" value="DUF285"/>
    <property type="match status" value="1"/>
</dbReference>
<accession>A0A239HBH0</accession>
<feature type="domain" description="Bacterial repeat" evidence="2">
    <location>
        <begin position="380"/>
        <end position="452"/>
    </location>
</feature>
<feature type="region of interest" description="Disordered" evidence="1">
    <location>
        <begin position="731"/>
        <end position="751"/>
    </location>
</feature>
<keyword evidence="4" id="KW-1185">Reference proteome</keyword>
<dbReference type="EMBL" id="FZOK01000035">
    <property type="protein sequence ID" value="SNS78700.1"/>
    <property type="molecule type" value="Genomic_DNA"/>
</dbReference>
<evidence type="ECO:0000313" key="4">
    <source>
        <dbReference type="Proteomes" id="UP000198480"/>
    </source>
</evidence>
<dbReference type="InterPro" id="IPR011889">
    <property type="entry name" value="Liste_lipo_26"/>
</dbReference>
<reference evidence="4" key="1">
    <citation type="submission" date="2017-06" db="EMBL/GenBank/DDBJ databases">
        <authorList>
            <person name="Varghese N."/>
            <person name="Submissions S."/>
        </authorList>
    </citation>
    <scope>NUCLEOTIDE SEQUENCE [LARGE SCALE GENOMIC DNA]</scope>
    <source>
        <strain evidence="4">5C</strain>
    </source>
</reference>
<evidence type="ECO:0000256" key="1">
    <source>
        <dbReference type="SAM" id="MobiDB-lite"/>
    </source>
</evidence>